<evidence type="ECO:0000256" key="1">
    <source>
        <dbReference type="SAM" id="Coils"/>
    </source>
</evidence>
<dbReference type="InterPro" id="IPR036149">
    <property type="entry name" value="APC_N_sf"/>
</dbReference>
<feature type="compositionally biased region" description="Basic and acidic residues" evidence="2">
    <location>
        <begin position="224"/>
        <end position="234"/>
    </location>
</feature>
<name>A0A3Q1G7K0_9TELE</name>
<dbReference type="Pfam" id="PF16689">
    <property type="entry name" value="APC_N_CC"/>
    <property type="match status" value="1"/>
</dbReference>
<protein>
    <recommendedName>
        <fullName evidence="3">Adenomatous polyposis coli N-terminal dimerisation domain-containing protein</fullName>
    </recommendedName>
</protein>
<dbReference type="GO" id="GO:0016477">
    <property type="term" value="P:cell migration"/>
    <property type="evidence" value="ECO:0007669"/>
    <property type="project" value="TreeGrafter"/>
</dbReference>
<dbReference type="GO" id="GO:0008017">
    <property type="term" value="F:microtubule binding"/>
    <property type="evidence" value="ECO:0007669"/>
    <property type="project" value="TreeGrafter"/>
</dbReference>
<dbReference type="GeneTree" id="ENSGT00530000063749"/>
<dbReference type="GO" id="GO:0016342">
    <property type="term" value="C:catenin complex"/>
    <property type="evidence" value="ECO:0007669"/>
    <property type="project" value="TreeGrafter"/>
</dbReference>
<dbReference type="Gene3D" id="1.10.287.450">
    <property type="entry name" value="Helix hairpin bin"/>
    <property type="match status" value="1"/>
</dbReference>
<feature type="region of interest" description="Disordered" evidence="2">
    <location>
        <begin position="218"/>
        <end position="243"/>
    </location>
</feature>
<accession>A0A3Q1G7K0</accession>
<proteinExistence type="predicted"/>
<organism evidence="4 5">
    <name type="scientific">Acanthochromis polyacanthus</name>
    <name type="common">spiny chromis</name>
    <dbReference type="NCBI Taxonomy" id="80966"/>
    <lineage>
        <taxon>Eukaryota</taxon>
        <taxon>Metazoa</taxon>
        <taxon>Chordata</taxon>
        <taxon>Craniata</taxon>
        <taxon>Vertebrata</taxon>
        <taxon>Euteleostomi</taxon>
        <taxon>Actinopterygii</taxon>
        <taxon>Neopterygii</taxon>
        <taxon>Teleostei</taxon>
        <taxon>Neoteleostei</taxon>
        <taxon>Acanthomorphata</taxon>
        <taxon>Ovalentaria</taxon>
        <taxon>Pomacentridae</taxon>
        <taxon>Acanthochromis</taxon>
    </lineage>
</organism>
<keyword evidence="1" id="KW-0175">Coiled coil</keyword>
<dbReference type="GO" id="GO:0008013">
    <property type="term" value="F:beta-catenin binding"/>
    <property type="evidence" value="ECO:0007669"/>
    <property type="project" value="InterPro"/>
</dbReference>
<dbReference type="GO" id="GO:0030877">
    <property type="term" value="C:beta-catenin destruction complex"/>
    <property type="evidence" value="ECO:0007669"/>
    <property type="project" value="TreeGrafter"/>
</dbReference>
<dbReference type="InParanoid" id="A0A3Q1G7K0"/>
<keyword evidence="5" id="KW-1185">Reference proteome</keyword>
<dbReference type="FunFam" id="1.10.287.450:FF:000001">
    <property type="entry name" value="adenomatous polyposis coli protein isoform X1"/>
    <property type="match status" value="1"/>
</dbReference>
<dbReference type="Gene3D" id="1.20.5.10">
    <property type="match status" value="1"/>
</dbReference>
<dbReference type="Proteomes" id="UP000257200">
    <property type="component" value="Unplaced"/>
</dbReference>
<dbReference type="InterPro" id="IPR026831">
    <property type="entry name" value="APC_dom"/>
</dbReference>
<sequence>MAAASYDQLLRQVEVLKMENSNLRQELQDNSNHLTKLETEASNMKEVLKQLQGTIEEESGEASGSQLELIERLKGEQNKCSQTLCRINGYRTNTSTVIGCWGLAAQSLSVLHCDWLLPARSLLLAELEKEEKEKDWYYAQLQNLTKRIDTLPLTENFTLQTDMSRRQLEFEARQIRSAMEEQLGSCQEMERRAQARVSRIQQIEKDILRMGHAAWLLQNEEEERGGGRRGRGEEGGASQTNPG</sequence>
<feature type="domain" description="Adenomatous polyposis coli N-terminal dimerisation" evidence="3">
    <location>
        <begin position="4"/>
        <end position="55"/>
    </location>
</feature>
<evidence type="ECO:0000256" key="2">
    <source>
        <dbReference type="SAM" id="MobiDB-lite"/>
    </source>
</evidence>
<dbReference type="GO" id="GO:0045295">
    <property type="term" value="F:gamma-catenin binding"/>
    <property type="evidence" value="ECO:0007669"/>
    <property type="project" value="TreeGrafter"/>
</dbReference>
<reference evidence="4" key="1">
    <citation type="submission" date="2025-08" db="UniProtKB">
        <authorList>
            <consortium name="Ensembl"/>
        </authorList>
    </citation>
    <scope>IDENTIFICATION</scope>
</reference>
<dbReference type="SUPFAM" id="SSF58050">
    <property type="entry name" value="N-terminal coiled coil domain from apc"/>
    <property type="match status" value="1"/>
</dbReference>
<dbReference type="GO" id="GO:0090090">
    <property type="term" value="P:negative regulation of canonical Wnt signaling pathway"/>
    <property type="evidence" value="ECO:0007669"/>
    <property type="project" value="TreeGrafter"/>
</dbReference>
<evidence type="ECO:0000313" key="5">
    <source>
        <dbReference type="Proteomes" id="UP000257200"/>
    </source>
</evidence>
<evidence type="ECO:0000259" key="3">
    <source>
        <dbReference type="Pfam" id="PF16689"/>
    </source>
</evidence>
<reference evidence="4" key="2">
    <citation type="submission" date="2025-09" db="UniProtKB">
        <authorList>
            <consortium name="Ensembl"/>
        </authorList>
    </citation>
    <scope>IDENTIFICATION</scope>
</reference>
<dbReference type="GO" id="GO:0001708">
    <property type="term" value="P:cell fate specification"/>
    <property type="evidence" value="ECO:0007669"/>
    <property type="project" value="TreeGrafter"/>
</dbReference>
<dbReference type="Pfam" id="PF11414">
    <property type="entry name" value="Suppressor_APC"/>
    <property type="match status" value="1"/>
</dbReference>
<dbReference type="InterPro" id="IPR026818">
    <property type="entry name" value="Apc_fam"/>
</dbReference>
<dbReference type="InterPro" id="IPR032038">
    <property type="entry name" value="APC_N"/>
</dbReference>
<feature type="coiled-coil region" evidence="1">
    <location>
        <begin position="6"/>
        <end position="61"/>
    </location>
</feature>
<dbReference type="SUPFAM" id="SSF82931">
    <property type="entry name" value="Tumor suppressor gene product Apc"/>
    <property type="match status" value="1"/>
</dbReference>
<dbReference type="AlphaFoldDB" id="A0A3Q1G7K0"/>
<dbReference type="Ensembl" id="ENSAPOT00000023522.1">
    <property type="protein sequence ID" value="ENSAPOP00000014195.1"/>
    <property type="gene ID" value="ENSAPOG00000017073.1"/>
</dbReference>
<dbReference type="GO" id="GO:0007399">
    <property type="term" value="P:nervous system development"/>
    <property type="evidence" value="ECO:0007669"/>
    <property type="project" value="TreeGrafter"/>
</dbReference>
<dbReference type="PANTHER" id="PTHR12607">
    <property type="entry name" value="ADENOMATOUS POLYPOSIS COLI PROTEIN FAMILY"/>
    <property type="match status" value="1"/>
</dbReference>
<dbReference type="GO" id="GO:0007389">
    <property type="term" value="P:pattern specification process"/>
    <property type="evidence" value="ECO:0007669"/>
    <property type="project" value="TreeGrafter"/>
</dbReference>
<dbReference type="PANTHER" id="PTHR12607:SF11">
    <property type="entry name" value="ADENOMATOUS POLYPOSIS COLI PROTEIN"/>
    <property type="match status" value="1"/>
</dbReference>
<dbReference type="GO" id="GO:0007026">
    <property type="term" value="P:negative regulation of microtubule depolymerization"/>
    <property type="evidence" value="ECO:0007669"/>
    <property type="project" value="TreeGrafter"/>
</dbReference>
<dbReference type="GO" id="GO:0005881">
    <property type="term" value="C:cytoplasmic microtubule"/>
    <property type="evidence" value="ECO:0007669"/>
    <property type="project" value="TreeGrafter"/>
</dbReference>
<dbReference type="STRING" id="80966.ENSAPOP00000014195"/>
<evidence type="ECO:0000313" key="4">
    <source>
        <dbReference type="Ensembl" id="ENSAPOP00000014195.1"/>
    </source>
</evidence>